<dbReference type="GO" id="GO:0032991">
    <property type="term" value="C:protein-containing complex"/>
    <property type="evidence" value="ECO:0007669"/>
    <property type="project" value="TreeGrafter"/>
</dbReference>
<proteinExistence type="predicted"/>
<evidence type="ECO:0000256" key="1">
    <source>
        <dbReference type="SAM" id="MobiDB-lite"/>
    </source>
</evidence>
<dbReference type="GeneTree" id="ENSGT01140000283515"/>
<reference evidence="2" key="1">
    <citation type="submission" date="2019-06" db="EMBL/GenBank/DDBJ databases">
        <authorList>
            <consortium name="Wellcome Sanger Institute Data Sharing"/>
        </authorList>
    </citation>
    <scope>NUCLEOTIDE SEQUENCE [LARGE SCALE GENOMIC DNA]</scope>
</reference>
<sequence>MRDILSPDGADDQFSPQASIPDTLALPPDLNLNIFSPQPSELSLFKLLTSDAVDSLEASGKSTSTSPCLFDAKEKSTSISPCLFDEKSTSISPSALDEKSTSTSPCLFDAKEKSTSISPRLFDEKSTSISPAVLDERSTSISPTVLDERSTSISPTVLDEKSTSISPTVLNERSTSISPTVLDENSTSTSPTVLNEKSTSISPTVLNEKSTSISPSVLDEKSTSISPSVLEERSTSISPTVLNERSTSISPTVLNEKSTSISPSVLNEKSTSISPTVLNEKSTSISPSVLDEKSTSISPSVLEERSTSISPTVLNERSTSISPTVLNEKSTSISPTVLNEKSTSISPTVLDENSTSTSPTVLNEKSTSISPSVLDEKSTSISPTKSTSISPTVLDEMFTSTSPFLFEEKSTSISPTVSTFTLPCVLDVTEDNLMTKALKSPSLCLFDTMEADSLTKADKSRSTSLCLFDVMTSKVDKCTSNSFFNLDVMPPDTSEEYQDDQIRSTKTVEVPNSLEKQTVSRSCGLVTPLPSENKGQITENETTERTFSEVSLQLMPQTDSGGSSVDDEKHITLFSTLDSGRDSPLLTVDNTAESTAFSSVVDTVVNGVLDHIGTDHFKDQIGECLRKSINHRMASPQDSEQLERDMTVEMLKSVEAKLSQLTVSCDEQSCHQWTQTSESLTDTASDVSLSDTAVKVSLGPMEDVVKKQMVTILEEVKTGVIDKIKGVSQELMVSPRAKHLAIDAVCNIIASMETSVIQSSIQVITTASKVQSGFNSLNALNMRTGKPTLYGQLRTLMSSSKLECITTDLVETVFEVLQYEGVGTTPEIPTSSLQEFNMLSEVYKGNRDPAAQEESSTKCLLSVSSTPHSLPKCLSVGSAEASVSEASEFPVQAQKTLSNLTTEARGSGLGEETEYTVDPATPPSVNEYLFSTDDNQPATK</sequence>
<protein>
    <submittedName>
        <fullName evidence="2">Uncharacterized protein</fullName>
    </submittedName>
</protein>
<accession>A0A667Z4Q9</accession>
<feature type="compositionally biased region" description="Polar residues" evidence="1">
    <location>
        <begin position="163"/>
        <end position="215"/>
    </location>
</feature>
<dbReference type="InParanoid" id="A0A667Z4Q9"/>
<name>A0A667Z4Q9_9TELE</name>
<evidence type="ECO:0000313" key="3">
    <source>
        <dbReference type="Proteomes" id="UP000472263"/>
    </source>
</evidence>
<reference evidence="2" key="2">
    <citation type="submission" date="2025-08" db="UniProtKB">
        <authorList>
            <consortium name="Ensembl"/>
        </authorList>
    </citation>
    <scope>IDENTIFICATION</scope>
</reference>
<dbReference type="InterPro" id="IPR051778">
    <property type="entry name" value="KHDC1"/>
</dbReference>
<keyword evidence="3" id="KW-1185">Reference proteome</keyword>
<dbReference type="GO" id="GO:0009880">
    <property type="term" value="P:embryonic pattern specification"/>
    <property type="evidence" value="ECO:0007669"/>
    <property type="project" value="TreeGrafter"/>
</dbReference>
<organism evidence="2 3">
    <name type="scientific">Myripristis murdjan</name>
    <name type="common">pinecone soldierfish</name>
    <dbReference type="NCBI Taxonomy" id="586833"/>
    <lineage>
        <taxon>Eukaryota</taxon>
        <taxon>Metazoa</taxon>
        <taxon>Chordata</taxon>
        <taxon>Craniata</taxon>
        <taxon>Vertebrata</taxon>
        <taxon>Euteleostomi</taxon>
        <taxon>Actinopterygii</taxon>
        <taxon>Neopterygii</taxon>
        <taxon>Teleostei</taxon>
        <taxon>Neoteleostei</taxon>
        <taxon>Acanthomorphata</taxon>
        <taxon>Holocentriformes</taxon>
        <taxon>Holocentridae</taxon>
        <taxon>Myripristis</taxon>
    </lineage>
</organism>
<feature type="compositionally biased region" description="Polar residues" evidence="1">
    <location>
        <begin position="235"/>
        <end position="287"/>
    </location>
</feature>
<dbReference type="GO" id="GO:0003723">
    <property type="term" value="F:RNA binding"/>
    <property type="evidence" value="ECO:0007669"/>
    <property type="project" value="TreeGrafter"/>
</dbReference>
<feature type="region of interest" description="Disordered" evidence="1">
    <location>
        <begin position="1"/>
        <end position="22"/>
    </location>
</feature>
<dbReference type="Ensembl" id="ENSMMDT00005028839.1">
    <property type="protein sequence ID" value="ENSMMDP00005028166.1"/>
    <property type="gene ID" value="ENSMMDG00005013491.1"/>
</dbReference>
<dbReference type="AlphaFoldDB" id="A0A667Z4Q9"/>
<feature type="compositionally biased region" description="Polar residues" evidence="1">
    <location>
        <begin position="307"/>
        <end position="371"/>
    </location>
</feature>
<reference evidence="2" key="3">
    <citation type="submission" date="2025-09" db="UniProtKB">
        <authorList>
            <consortium name="Ensembl"/>
        </authorList>
    </citation>
    <scope>IDENTIFICATION</scope>
</reference>
<dbReference type="GO" id="GO:0035088">
    <property type="term" value="P:establishment or maintenance of apical/basal cell polarity"/>
    <property type="evidence" value="ECO:0007669"/>
    <property type="project" value="TreeGrafter"/>
</dbReference>
<dbReference type="Proteomes" id="UP000472263">
    <property type="component" value="Chromosome 7"/>
</dbReference>
<evidence type="ECO:0000313" key="2">
    <source>
        <dbReference type="Ensembl" id="ENSMMDP00005028166.1"/>
    </source>
</evidence>
<dbReference type="PANTHER" id="PTHR19447">
    <property type="entry name" value="OOCYTE-EXPRESSED PROTEIN HOMOLOG-RELATED"/>
    <property type="match status" value="1"/>
</dbReference>
<feature type="region of interest" description="Disordered" evidence="1">
    <location>
        <begin position="133"/>
        <end position="386"/>
    </location>
</feature>
<dbReference type="PANTHER" id="PTHR19447:SF14">
    <property type="entry name" value="OOCYTE-EXPRESSED PROTEIN HOMOLOG"/>
    <property type="match status" value="1"/>
</dbReference>
<feature type="region of interest" description="Disordered" evidence="1">
    <location>
        <begin position="897"/>
        <end position="940"/>
    </location>
</feature>